<evidence type="ECO:0000313" key="7">
    <source>
        <dbReference type="EMBL" id="OBX37720.1"/>
    </source>
</evidence>
<feature type="transmembrane region" description="Helical" evidence="6">
    <location>
        <begin position="222"/>
        <end position="238"/>
    </location>
</feature>
<evidence type="ECO:0000256" key="6">
    <source>
        <dbReference type="SAM" id="Phobius"/>
    </source>
</evidence>
<feature type="transmembrane region" description="Helical" evidence="6">
    <location>
        <begin position="367"/>
        <end position="387"/>
    </location>
</feature>
<dbReference type="PATRIC" id="fig|2746.7.peg.2150"/>
<evidence type="ECO:0000256" key="5">
    <source>
        <dbReference type="ARBA" id="ARBA00023136"/>
    </source>
</evidence>
<evidence type="ECO:0000256" key="2">
    <source>
        <dbReference type="ARBA" id="ARBA00022475"/>
    </source>
</evidence>
<dbReference type="Proteomes" id="UP000092504">
    <property type="component" value="Unassembled WGS sequence"/>
</dbReference>
<protein>
    <recommendedName>
        <fullName evidence="9">C4-dicarboxylate anaerobic carrier</fullName>
    </recommendedName>
</protein>
<feature type="transmembrane region" description="Helical" evidence="6">
    <location>
        <begin position="156"/>
        <end position="177"/>
    </location>
</feature>
<feature type="transmembrane region" description="Helical" evidence="6">
    <location>
        <begin position="94"/>
        <end position="114"/>
    </location>
</feature>
<keyword evidence="2" id="KW-1003">Cell membrane</keyword>
<dbReference type="Pfam" id="PF03606">
    <property type="entry name" value="DcuC"/>
    <property type="match status" value="1"/>
</dbReference>
<comment type="subcellular location">
    <subcellularLocation>
        <location evidence="1">Cell membrane</location>
        <topology evidence="1">Multi-pass membrane protein</topology>
    </subcellularLocation>
</comment>
<evidence type="ECO:0008006" key="9">
    <source>
        <dbReference type="Google" id="ProtNLM"/>
    </source>
</evidence>
<dbReference type="InterPro" id="IPR018385">
    <property type="entry name" value="C4_dicarb_anaerob_car-like"/>
</dbReference>
<evidence type="ECO:0000256" key="4">
    <source>
        <dbReference type="ARBA" id="ARBA00022989"/>
    </source>
</evidence>
<dbReference type="EMBL" id="MAJD01000001">
    <property type="protein sequence ID" value="OBX37720.1"/>
    <property type="molecule type" value="Genomic_DNA"/>
</dbReference>
<name>A0A1B8P675_HALEL</name>
<dbReference type="PANTHER" id="PTHR43652:SF2">
    <property type="entry name" value="BASIC AMINO ACID ANTIPORTER YFCC-RELATED"/>
    <property type="match status" value="1"/>
</dbReference>
<organism evidence="7 8">
    <name type="scientific">Halomonas elongata</name>
    <dbReference type="NCBI Taxonomy" id="2746"/>
    <lineage>
        <taxon>Bacteria</taxon>
        <taxon>Pseudomonadati</taxon>
        <taxon>Pseudomonadota</taxon>
        <taxon>Gammaproteobacteria</taxon>
        <taxon>Oceanospirillales</taxon>
        <taxon>Halomonadaceae</taxon>
        <taxon>Halomonas</taxon>
    </lineage>
</organism>
<feature type="transmembrane region" description="Helical" evidence="6">
    <location>
        <begin position="243"/>
        <end position="260"/>
    </location>
</feature>
<dbReference type="PANTHER" id="PTHR43652">
    <property type="entry name" value="BASIC AMINO ACID ANTIPORTER YFCC-RELATED"/>
    <property type="match status" value="1"/>
</dbReference>
<feature type="transmembrane region" description="Helical" evidence="6">
    <location>
        <begin position="280"/>
        <end position="302"/>
    </location>
</feature>
<accession>A0A1B8P675</accession>
<feature type="transmembrane region" description="Helical" evidence="6">
    <location>
        <begin position="344"/>
        <end position="361"/>
    </location>
</feature>
<dbReference type="AlphaFoldDB" id="A0A1B8P675"/>
<keyword evidence="5 6" id="KW-0472">Membrane</keyword>
<keyword evidence="3 6" id="KW-0812">Transmembrane</keyword>
<gene>
    <name evidence="7" type="ORF">A8U91_02098</name>
</gene>
<reference evidence="7 8" key="1">
    <citation type="submission" date="2016-06" db="EMBL/GenBank/DDBJ databases">
        <title>Genome sequence of halotolerant plant growth promoting strain of Halomonas elongata HEK1 isolated from salterns of Rann of Kutch, Gujarat, India.</title>
        <authorList>
            <person name="Gaba S."/>
            <person name="Singh R.N."/>
            <person name="Abrol S."/>
            <person name="Kaushik R."/>
            <person name="Saxena A.K."/>
        </authorList>
    </citation>
    <scope>NUCLEOTIDE SEQUENCE [LARGE SCALE GENOMIC DNA]</scope>
    <source>
        <strain evidence="7 8">HEK1</strain>
    </source>
</reference>
<feature type="transmembrane region" description="Helical" evidence="6">
    <location>
        <begin position="198"/>
        <end position="216"/>
    </location>
</feature>
<evidence type="ECO:0000313" key="8">
    <source>
        <dbReference type="Proteomes" id="UP000092504"/>
    </source>
</evidence>
<sequence length="535" mass="57368">MEILFTIRFNRGSGNIEEEIDEPPSFQPLGSNGVMTPCVNCALHSPLESQRPCFPQGTSASSTNNNPEVLYAQQPQTTDARASRKKHKSSFQIPHIYVILFIFIALASIATYFVPAGTYERIPGPSGRTTIDATSFQYVESTPVGPVDFMLAIPNGLMSAGQVVFFTFMIGGMFMVLRRTGIIEIGVDKLSRRFASRSLLMIPVLMTTFAVVATLIGTQELSLVYVPVILPLMIALRFDSVTAAAVALCATTAGFTTGVLNPINTGLGQQLSGLPLYSGFALRAVAFVIILCIGIFFVMRYARRIHDDPSLSLMADDANEAEKRSSYQHATDEGALVASSRQKFAALAAFGFFALLVYGVLAQGWFMMEMAGLFIIMGIVVGLIAGLKGDEICEGFNQGFRDVLVGAMIAGIARGVAVVLEDGQIMDTLVHGLGNLVGELPSLLSAIGMYFAQLGFNFVVPSGSGQALVTMPIMAPWPTSSASLDKPPYWPISSAMASATSSIPRPATSWQLWHWLESPGRSGSSSSSRFSVPGC</sequence>
<dbReference type="GO" id="GO:0005886">
    <property type="term" value="C:plasma membrane"/>
    <property type="evidence" value="ECO:0007669"/>
    <property type="project" value="UniProtKB-SubCell"/>
</dbReference>
<evidence type="ECO:0000256" key="3">
    <source>
        <dbReference type="ARBA" id="ARBA00022692"/>
    </source>
</evidence>
<proteinExistence type="predicted"/>
<dbReference type="InterPro" id="IPR051679">
    <property type="entry name" value="DASS-Related_Transporters"/>
</dbReference>
<keyword evidence="4 6" id="KW-1133">Transmembrane helix</keyword>
<evidence type="ECO:0000256" key="1">
    <source>
        <dbReference type="ARBA" id="ARBA00004651"/>
    </source>
</evidence>
<comment type="caution">
    <text evidence="7">The sequence shown here is derived from an EMBL/GenBank/DDBJ whole genome shotgun (WGS) entry which is preliminary data.</text>
</comment>